<proteinExistence type="predicted"/>
<accession>F0XML6</accession>
<dbReference type="OrthoDB" id="4204700at2759"/>
<name>F0XML6_GROCL</name>
<evidence type="ECO:0000313" key="2">
    <source>
        <dbReference type="EMBL" id="EFX01278.1"/>
    </source>
</evidence>
<dbReference type="AlphaFoldDB" id="F0XML6"/>
<feature type="compositionally biased region" description="Polar residues" evidence="1">
    <location>
        <begin position="246"/>
        <end position="256"/>
    </location>
</feature>
<organism evidence="3">
    <name type="scientific">Grosmannia clavigera (strain kw1407 / UAMH 11150)</name>
    <name type="common">Blue stain fungus</name>
    <name type="synonym">Graphiocladiella clavigera</name>
    <dbReference type="NCBI Taxonomy" id="655863"/>
    <lineage>
        <taxon>Eukaryota</taxon>
        <taxon>Fungi</taxon>
        <taxon>Dikarya</taxon>
        <taxon>Ascomycota</taxon>
        <taxon>Pezizomycotina</taxon>
        <taxon>Sordariomycetes</taxon>
        <taxon>Sordariomycetidae</taxon>
        <taxon>Ophiostomatales</taxon>
        <taxon>Ophiostomataceae</taxon>
        <taxon>Leptographium</taxon>
    </lineage>
</organism>
<sequence>MDDNSDGSAADGGLDANSITSISNLHVKSLGDLARLSGHLPISWPDLPRMPFFGPLLGFNDQWYRAAIALSVLETRWRGNRSLTPEEVQVVAGQTAKAVATMAYEVPVLFGTTWLYERRGRATFRFPFFQPGASFNPGVFPSARWPALQGTAARSMWHLARVCLYTSLSHFALRTLFISYAMAVKNVEFERDPRLGSLRAAIRDHMADRLASREQQLHPTRGSPGLPLPPPGHSTQPLAHPRETDSSAFISTSNTPTPAPVQPYDDLSDETDNFAADTHDEASPVAPIARHRGWKRDVRPDDGANSGSAWDRVRNQASSGEPRPVPVAHSWGASRRATPQPAAASQKPTDDDRFSEFSVEKPTERQIEQKEFDAMLERERQGQGDERRRP</sequence>
<dbReference type="STRING" id="655863.F0XML6"/>
<dbReference type="eggNOG" id="ENOG502S320">
    <property type="taxonomic scope" value="Eukaryota"/>
</dbReference>
<dbReference type="EMBL" id="GL629794">
    <property type="protein sequence ID" value="EFX01278.1"/>
    <property type="molecule type" value="Genomic_DNA"/>
</dbReference>
<feature type="compositionally biased region" description="Basic and acidic residues" evidence="1">
    <location>
        <begin position="348"/>
        <end position="390"/>
    </location>
</feature>
<dbReference type="GeneID" id="25979630"/>
<dbReference type="RefSeq" id="XP_014170760.1">
    <property type="nucleotide sequence ID" value="XM_014315285.1"/>
</dbReference>
<evidence type="ECO:0000256" key="1">
    <source>
        <dbReference type="SAM" id="MobiDB-lite"/>
    </source>
</evidence>
<feature type="region of interest" description="Disordered" evidence="1">
    <location>
        <begin position="214"/>
        <end position="390"/>
    </location>
</feature>
<keyword evidence="3" id="KW-1185">Reference proteome</keyword>
<evidence type="ECO:0000313" key="3">
    <source>
        <dbReference type="Proteomes" id="UP000007796"/>
    </source>
</evidence>
<protein>
    <submittedName>
        <fullName evidence="2">Uncharacterized protein</fullName>
    </submittedName>
</protein>
<gene>
    <name evidence="2" type="ORF">CMQ_6220</name>
</gene>
<reference evidence="2 3" key="1">
    <citation type="journal article" date="2011" name="Proc. Natl. Acad. Sci. U.S.A.">
        <title>Genome and transcriptome analyses of the mountain pine beetle-fungal symbiont Grosmannia clavigera, a lodgepole pine pathogen.</title>
        <authorList>
            <person name="DiGuistini S."/>
            <person name="Wang Y."/>
            <person name="Liao N.Y."/>
            <person name="Taylor G."/>
            <person name="Tanguay P."/>
            <person name="Feau N."/>
            <person name="Henrissat B."/>
            <person name="Chan S.K."/>
            <person name="Hesse-Orce U."/>
            <person name="Alamouti S.M."/>
            <person name="Tsui C.K.M."/>
            <person name="Docking R.T."/>
            <person name="Levasseur A."/>
            <person name="Haridas S."/>
            <person name="Robertson G."/>
            <person name="Birol I."/>
            <person name="Holt R.A."/>
            <person name="Marra M.A."/>
            <person name="Hamelin R.C."/>
            <person name="Hirst M."/>
            <person name="Jones S.J.M."/>
            <person name="Bohlmann J."/>
            <person name="Breuil C."/>
        </authorList>
    </citation>
    <scope>NUCLEOTIDE SEQUENCE [LARGE SCALE GENOMIC DNA]</scope>
    <source>
        <strain evidence="3">kw1407 / UAMH 11150</strain>
    </source>
</reference>
<dbReference type="InParanoid" id="F0XML6"/>
<dbReference type="Proteomes" id="UP000007796">
    <property type="component" value="Unassembled WGS sequence"/>
</dbReference>
<dbReference type="HOGENOM" id="CLU_055147_0_0_1"/>